<dbReference type="PROSITE" id="PS00012">
    <property type="entry name" value="PHOSPHOPANTETHEINE"/>
    <property type="match status" value="1"/>
</dbReference>
<proteinExistence type="predicted"/>
<keyword evidence="7" id="KW-1185">Reference proteome</keyword>
<dbReference type="Proteomes" id="UP001304300">
    <property type="component" value="Chromosome"/>
</dbReference>
<dbReference type="PANTHER" id="PTHR30272:SF1">
    <property type="entry name" value="3-HYDROXYACYL-[ACYL-CARRIER-PROTEIN] DEHYDRATASE"/>
    <property type="match status" value="1"/>
</dbReference>
<dbReference type="InterPro" id="IPR013114">
    <property type="entry name" value="FabA_FabZ"/>
</dbReference>
<evidence type="ECO:0000313" key="7">
    <source>
        <dbReference type="Proteomes" id="UP001304300"/>
    </source>
</evidence>
<sequence length="294" mass="32537">MSLLSMEAPSEKILSPEDEEMMRDSLKRCSPETVESALAYRKTGDVDRVAVIIIGIIERFLEPDMRARLRKGGDNQRIFEDLGIDSLTLVEIVMLVEETLDMSIDNNELRDLRTIGDVKTFIDCKVRGLPMPEKARHVGAEVIDQALPHGQPFLFVQEASIRKSEARGSYKINGDEFFLEGHFKGNPVFPASIMLEALGQLAVLYLTQNGPGDLPGKVDKDKVFFTSCDGVRCTRVCKPGDVLTLTVKPKRIKHPVGTFEGHISVGAEKVAFAEEISLMFDFCSGESSPSTVSE</sequence>
<reference evidence="6 7" key="1">
    <citation type="submission" date="2023-10" db="EMBL/GenBank/DDBJ databases">
        <title>Rubellicoccus peritrichatus gen. nov., sp. nov., isolated from an algae of coral reef tank.</title>
        <authorList>
            <person name="Luo J."/>
        </authorList>
    </citation>
    <scope>NUCLEOTIDE SEQUENCE [LARGE SCALE GENOMIC DNA]</scope>
    <source>
        <strain evidence="6 7">CR14</strain>
    </source>
</reference>
<keyword evidence="2" id="KW-0597">Phosphoprotein</keyword>
<evidence type="ECO:0000256" key="2">
    <source>
        <dbReference type="ARBA" id="ARBA00022553"/>
    </source>
</evidence>
<dbReference type="EMBL" id="CP136920">
    <property type="protein sequence ID" value="WOO42147.1"/>
    <property type="molecule type" value="Genomic_DNA"/>
</dbReference>
<protein>
    <submittedName>
        <fullName evidence="6">Phosphopantetheine-binding protein</fullName>
    </submittedName>
</protein>
<feature type="region of interest" description="Disordered" evidence="4">
    <location>
        <begin position="1"/>
        <end position="20"/>
    </location>
</feature>
<dbReference type="PANTHER" id="PTHR30272">
    <property type="entry name" value="3-HYDROXYACYL-[ACYL-CARRIER-PROTEIN] DEHYDRATASE"/>
    <property type="match status" value="1"/>
</dbReference>
<dbReference type="Pfam" id="PF00550">
    <property type="entry name" value="PP-binding"/>
    <property type="match status" value="1"/>
</dbReference>
<accession>A0AAQ3LBB3</accession>
<organism evidence="6 7">
    <name type="scientific">Rubellicoccus peritrichatus</name>
    <dbReference type="NCBI Taxonomy" id="3080537"/>
    <lineage>
        <taxon>Bacteria</taxon>
        <taxon>Pseudomonadati</taxon>
        <taxon>Verrucomicrobiota</taxon>
        <taxon>Opitutia</taxon>
        <taxon>Puniceicoccales</taxon>
        <taxon>Cerasicoccaceae</taxon>
        <taxon>Rubellicoccus</taxon>
    </lineage>
</organism>
<evidence type="ECO:0000256" key="4">
    <source>
        <dbReference type="SAM" id="MobiDB-lite"/>
    </source>
</evidence>
<feature type="domain" description="Carrier" evidence="5">
    <location>
        <begin position="47"/>
        <end position="126"/>
    </location>
</feature>
<evidence type="ECO:0000256" key="3">
    <source>
        <dbReference type="ARBA" id="ARBA00023239"/>
    </source>
</evidence>
<dbReference type="SUPFAM" id="SSF47336">
    <property type="entry name" value="ACP-like"/>
    <property type="match status" value="1"/>
</dbReference>
<dbReference type="Gene3D" id="1.10.1200.10">
    <property type="entry name" value="ACP-like"/>
    <property type="match status" value="1"/>
</dbReference>
<dbReference type="Gene3D" id="3.10.129.10">
    <property type="entry name" value="Hotdog Thioesterase"/>
    <property type="match status" value="1"/>
</dbReference>
<dbReference type="InterPro" id="IPR029069">
    <property type="entry name" value="HotDog_dom_sf"/>
</dbReference>
<evidence type="ECO:0000313" key="6">
    <source>
        <dbReference type="EMBL" id="WOO42147.1"/>
    </source>
</evidence>
<keyword evidence="3" id="KW-0456">Lyase</keyword>
<dbReference type="PROSITE" id="PS50075">
    <property type="entry name" value="CARRIER"/>
    <property type="match status" value="1"/>
</dbReference>
<dbReference type="GO" id="GO:0016829">
    <property type="term" value="F:lyase activity"/>
    <property type="evidence" value="ECO:0007669"/>
    <property type="project" value="UniProtKB-KW"/>
</dbReference>
<dbReference type="AlphaFoldDB" id="A0AAQ3LBB3"/>
<dbReference type="InterPro" id="IPR009081">
    <property type="entry name" value="PP-bd_ACP"/>
</dbReference>
<dbReference type="Pfam" id="PF07977">
    <property type="entry name" value="FabA"/>
    <property type="match status" value="1"/>
</dbReference>
<gene>
    <name evidence="6" type="ORF">RZN69_03535</name>
</gene>
<name>A0AAQ3LBB3_9BACT</name>
<evidence type="ECO:0000259" key="5">
    <source>
        <dbReference type="PROSITE" id="PS50075"/>
    </source>
</evidence>
<dbReference type="KEGG" id="puo:RZN69_03535"/>
<keyword evidence="1" id="KW-0596">Phosphopantetheine</keyword>
<dbReference type="InterPro" id="IPR036736">
    <property type="entry name" value="ACP-like_sf"/>
</dbReference>
<dbReference type="InterPro" id="IPR006162">
    <property type="entry name" value="Ppantetheine_attach_site"/>
</dbReference>
<dbReference type="RefSeq" id="WP_317834631.1">
    <property type="nucleotide sequence ID" value="NZ_CP136920.1"/>
</dbReference>
<evidence type="ECO:0000256" key="1">
    <source>
        <dbReference type="ARBA" id="ARBA00022450"/>
    </source>
</evidence>
<dbReference type="SUPFAM" id="SSF54637">
    <property type="entry name" value="Thioesterase/thiol ester dehydrase-isomerase"/>
    <property type="match status" value="1"/>
</dbReference>